<evidence type="ECO:0000313" key="1">
    <source>
        <dbReference type="EMBL" id="KAK4097076.1"/>
    </source>
</evidence>
<reference evidence="1" key="2">
    <citation type="submission" date="2023-05" db="EMBL/GenBank/DDBJ databases">
        <authorList>
            <consortium name="Lawrence Berkeley National Laboratory"/>
            <person name="Steindorff A."/>
            <person name="Hensen N."/>
            <person name="Bonometti L."/>
            <person name="Westerberg I."/>
            <person name="Brannstrom I.O."/>
            <person name="Guillou S."/>
            <person name="Cros-Aarteil S."/>
            <person name="Calhoun S."/>
            <person name="Haridas S."/>
            <person name="Kuo A."/>
            <person name="Mondo S."/>
            <person name="Pangilinan J."/>
            <person name="Riley R."/>
            <person name="Labutti K."/>
            <person name="Andreopoulos B."/>
            <person name="Lipzen A."/>
            <person name="Chen C."/>
            <person name="Yanf M."/>
            <person name="Daum C."/>
            <person name="Ng V."/>
            <person name="Clum A."/>
            <person name="Ohm R."/>
            <person name="Martin F."/>
            <person name="Silar P."/>
            <person name="Natvig D."/>
            <person name="Lalanne C."/>
            <person name="Gautier V."/>
            <person name="Ament-Velasquez S.L."/>
            <person name="Kruys A."/>
            <person name="Hutchinson M.I."/>
            <person name="Powell A.J."/>
            <person name="Barry K."/>
            <person name="Miller A.N."/>
            <person name="Grigoriev I.V."/>
            <person name="Debuchy R."/>
            <person name="Gladieux P."/>
            <person name="Thoren M.H."/>
            <person name="Johannesson H."/>
        </authorList>
    </citation>
    <scope>NUCLEOTIDE SEQUENCE</scope>
    <source>
        <strain evidence="1">CBS 757.83</strain>
    </source>
</reference>
<comment type="caution">
    <text evidence="1">The sequence shown here is derived from an EMBL/GenBank/DDBJ whole genome shotgun (WGS) entry which is preliminary data.</text>
</comment>
<dbReference type="PANTHER" id="PTHR35179">
    <property type="entry name" value="PROTEIN CBG02620"/>
    <property type="match status" value="1"/>
</dbReference>
<dbReference type="EMBL" id="MU863686">
    <property type="protein sequence ID" value="KAK4097076.1"/>
    <property type="molecule type" value="Genomic_DNA"/>
</dbReference>
<reference evidence="1" key="1">
    <citation type="journal article" date="2023" name="Mol. Phylogenet. Evol.">
        <title>Genome-scale phylogeny and comparative genomics of the fungal order Sordariales.</title>
        <authorList>
            <person name="Hensen N."/>
            <person name="Bonometti L."/>
            <person name="Westerberg I."/>
            <person name="Brannstrom I.O."/>
            <person name="Guillou S."/>
            <person name="Cros-Aarteil S."/>
            <person name="Calhoun S."/>
            <person name="Haridas S."/>
            <person name="Kuo A."/>
            <person name="Mondo S."/>
            <person name="Pangilinan J."/>
            <person name="Riley R."/>
            <person name="LaButti K."/>
            <person name="Andreopoulos B."/>
            <person name="Lipzen A."/>
            <person name="Chen C."/>
            <person name="Yan M."/>
            <person name="Daum C."/>
            <person name="Ng V."/>
            <person name="Clum A."/>
            <person name="Steindorff A."/>
            <person name="Ohm R.A."/>
            <person name="Martin F."/>
            <person name="Silar P."/>
            <person name="Natvig D.O."/>
            <person name="Lalanne C."/>
            <person name="Gautier V."/>
            <person name="Ament-Velasquez S.L."/>
            <person name="Kruys A."/>
            <person name="Hutchinson M.I."/>
            <person name="Powell A.J."/>
            <person name="Barry K."/>
            <person name="Miller A.N."/>
            <person name="Grigoriev I.V."/>
            <person name="Debuchy R."/>
            <person name="Gladieux P."/>
            <person name="Hiltunen Thoren M."/>
            <person name="Johannesson H."/>
        </authorList>
    </citation>
    <scope>NUCLEOTIDE SEQUENCE</scope>
    <source>
        <strain evidence="1">CBS 757.83</strain>
    </source>
</reference>
<dbReference type="AlphaFoldDB" id="A0AAN6SXW8"/>
<accession>A0AAN6SXW8</accession>
<keyword evidence="2" id="KW-1185">Reference proteome</keyword>
<sequence length="423" mass="47039">MSVHFPFTNYQTPVHTPVSSNPTMASPWSRGSHPWYAKRAAEPAEVSPPPPLGGLIRTLRVEVVEDKARTLQNQAKIRDPRTVNSFNWVDKRGSGPTILIPGKPPQWTPQAYPSRLSEDSGQYFRDKNAARYPAHPSEPAVVAALAADPAIPSKVDIFACGSTLGNLLRVVRGQDRAFRMLVYKLHKAVFLVRRENSPTELIQGVRGYGHAFPEANTTWEADVKGSASHQRLVRYDFGGLDLVVRFEADGYIKPSAQSTEERSPTYEVRASPSSVSSQTILNDLTTSLSSSTITPSLLCNTTPTSSTTTLTTTHTPNPLTPLTTLFDLKTRSFRTRHLRPDPLSDELPRLWASQIPHFILAFHDAGHFAPHDTEVRDVREDVRRWEREHALELGRLAAVLSWVKTEVYGIIEGGVTLRREISA</sequence>
<protein>
    <recommendedName>
        <fullName evidence="3">Geranylgeranyl pyrophosphate synthetase</fullName>
    </recommendedName>
</protein>
<dbReference type="Proteomes" id="UP001305647">
    <property type="component" value="Unassembled WGS sequence"/>
</dbReference>
<proteinExistence type="predicted"/>
<name>A0AAN6SXW8_9PEZI</name>
<gene>
    <name evidence="1" type="ORF">N658DRAFT_562034</name>
</gene>
<organism evidence="1 2">
    <name type="scientific">Parathielavia hyrcaniae</name>
    <dbReference type="NCBI Taxonomy" id="113614"/>
    <lineage>
        <taxon>Eukaryota</taxon>
        <taxon>Fungi</taxon>
        <taxon>Dikarya</taxon>
        <taxon>Ascomycota</taxon>
        <taxon>Pezizomycotina</taxon>
        <taxon>Sordariomycetes</taxon>
        <taxon>Sordariomycetidae</taxon>
        <taxon>Sordariales</taxon>
        <taxon>Chaetomiaceae</taxon>
        <taxon>Parathielavia</taxon>
    </lineage>
</organism>
<evidence type="ECO:0000313" key="2">
    <source>
        <dbReference type="Proteomes" id="UP001305647"/>
    </source>
</evidence>
<dbReference type="PANTHER" id="PTHR35179:SF2">
    <property type="entry name" value="START DOMAIN-CONTAINING PROTEIN"/>
    <property type="match status" value="1"/>
</dbReference>
<evidence type="ECO:0008006" key="3">
    <source>
        <dbReference type="Google" id="ProtNLM"/>
    </source>
</evidence>